<reference evidence="1" key="1">
    <citation type="journal article" date="2015" name="Proc. Natl. Acad. Sci. U.S.A.">
        <title>Networks of energetic and metabolic interactions define dynamics in microbial communities.</title>
        <authorList>
            <person name="Embree M."/>
            <person name="Liu J.K."/>
            <person name="Al-Bassam M.M."/>
            <person name="Zengler K."/>
        </authorList>
    </citation>
    <scope>NUCLEOTIDE SEQUENCE</scope>
</reference>
<comment type="caution">
    <text evidence="1">The sequence shown here is derived from an EMBL/GenBank/DDBJ whole genome shotgun (WGS) entry which is preliminary data.</text>
</comment>
<evidence type="ECO:0000313" key="1">
    <source>
        <dbReference type="EMBL" id="KUG14854.1"/>
    </source>
</evidence>
<protein>
    <submittedName>
        <fullName evidence="1">Uncharacterized protein</fullName>
    </submittedName>
</protein>
<gene>
    <name evidence="1" type="ORF">ASZ90_015509</name>
</gene>
<accession>A0A0W8F1P9</accession>
<proteinExistence type="predicted"/>
<sequence length="311" mass="33626">MYQEHKKAIPVLILVLAGLLCVVSPCTAAIHIQASHDCVLAKGDPLVITGDGYHNGSAAIWGIGHSFFAHEIIDADPDGTITWTWDGKVTEKFHSGPLTIIVQDPGRDRMYSVVTHGSAGTFLSTVTGNTSVLATDVTTMDIPAALDLADVLKNRIAGSGTDDSYLLQTVYVEEPALHLSTGEPGRTREVPAGECVVIQGTMNMAPGNRIAVRIYDTSVIEKTGHRIPVRAIDSAFTGSGVRVNTWEYSLDTAGLRPGEYLVEIGWDRSAISGQNAFILTVTGKENWIDSVTKKLLWRTQKFSFDCRGSNR</sequence>
<name>A0A0W8F1P9_9ZZZZ</name>
<dbReference type="EMBL" id="LNQE01001613">
    <property type="protein sequence ID" value="KUG14854.1"/>
    <property type="molecule type" value="Genomic_DNA"/>
</dbReference>
<dbReference type="AlphaFoldDB" id="A0A0W8F1P9"/>
<organism evidence="1">
    <name type="scientific">hydrocarbon metagenome</name>
    <dbReference type="NCBI Taxonomy" id="938273"/>
    <lineage>
        <taxon>unclassified sequences</taxon>
        <taxon>metagenomes</taxon>
        <taxon>ecological metagenomes</taxon>
    </lineage>
</organism>